<accession>A0ABP4IC98</accession>
<dbReference type="Proteomes" id="UP001501414">
    <property type="component" value="Unassembled WGS sequence"/>
</dbReference>
<name>A0ABP4IC98_9PSEU</name>
<evidence type="ECO:0000256" key="4">
    <source>
        <dbReference type="ARBA" id="ARBA00022679"/>
    </source>
</evidence>
<keyword evidence="5" id="KW-0547">Nucleotide-binding</keyword>
<sequence length="400" mass="40112">MLLGAVVLLPYAGLAWLLSEIVRSGAGAAAATLLAVPAVLVGAGVLVLPGVRELATAAARTLLDPVSELPEPAAATLPGPAAAPGAAGRLRAACWLLFCVACGTVAAAAVLLVIPQAAGLLLAPWEPLPGLPTGAAAWWTPLAGLALLPVAAAVPVLLGGVQARIAPRLLGPTAAERLAAELERSRRRADRQAGQARLARELHDSVGHALTVTTLQAGAAATVLESDPAFVRRALEAIEHTGRAALDDLDHVLGLLRDGDTAAGDPTAGDAPAPGPTALDALLTGARTAGLELSAEVDGVAGLPATVSRELHRLVQEGLTNALRHSGPGPSTLRLGRTGDAVQLRIANPAGVRRRRGRTGTGLAGAAERVALLGGTFGAGPDDDGWWVLHAHLPTGGGGT</sequence>
<keyword evidence="3" id="KW-0597">Phosphoprotein</keyword>
<dbReference type="Pfam" id="PF07730">
    <property type="entry name" value="HisKA_3"/>
    <property type="match status" value="1"/>
</dbReference>
<dbReference type="EC" id="2.7.13.3" evidence="2"/>
<evidence type="ECO:0000256" key="7">
    <source>
        <dbReference type="ARBA" id="ARBA00022840"/>
    </source>
</evidence>
<dbReference type="PANTHER" id="PTHR24421:SF10">
    <property type="entry name" value="NITRATE_NITRITE SENSOR PROTEIN NARQ"/>
    <property type="match status" value="1"/>
</dbReference>
<dbReference type="Gene3D" id="3.30.565.10">
    <property type="entry name" value="Histidine kinase-like ATPase, C-terminal domain"/>
    <property type="match status" value="1"/>
</dbReference>
<evidence type="ECO:0000259" key="10">
    <source>
        <dbReference type="Pfam" id="PF07730"/>
    </source>
</evidence>
<feature type="transmembrane region" description="Helical" evidence="9">
    <location>
        <begin position="138"/>
        <end position="158"/>
    </location>
</feature>
<keyword evidence="9" id="KW-1133">Transmembrane helix</keyword>
<dbReference type="InterPro" id="IPR011712">
    <property type="entry name" value="Sig_transdc_His_kin_sub3_dim/P"/>
</dbReference>
<proteinExistence type="predicted"/>
<keyword evidence="9" id="KW-0812">Transmembrane</keyword>
<keyword evidence="8" id="KW-0902">Two-component regulatory system</keyword>
<keyword evidence="4" id="KW-0808">Transferase</keyword>
<keyword evidence="9" id="KW-0472">Membrane</keyword>
<evidence type="ECO:0000256" key="3">
    <source>
        <dbReference type="ARBA" id="ARBA00022553"/>
    </source>
</evidence>
<dbReference type="SUPFAM" id="SSF55874">
    <property type="entry name" value="ATPase domain of HSP90 chaperone/DNA topoisomerase II/histidine kinase"/>
    <property type="match status" value="1"/>
</dbReference>
<evidence type="ECO:0000256" key="2">
    <source>
        <dbReference type="ARBA" id="ARBA00012438"/>
    </source>
</evidence>
<dbReference type="Gene3D" id="1.20.5.1930">
    <property type="match status" value="1"/>
</dbReference>
<keyword evidence="12" id="KW-1185">Reference proteome</keyword>
<evidence type="ECO:0000256" key="1">
    <source>
        <dbReference type="ARBA" id="ARBA00000085"/>
    </source>
</evidence>
<dbReference type="CDD" id="cd16917">
    <property type="entry name" value="HATPase_UhpB-NarQ-NarX-like"/>
    <property type="match status" value="1"/>
</dbReference>
<dbReference type="EMBL" id="BAAAJK010000004">
    <property type="protein sequence ID" value="GAA1382761.1"/>
    <property type="molecule type" value="Genomic_DNA"/>
</dbReference>
<evidence type="ECO:0000313" key="12">
    <source>
        <dbReference type="Proteomes" id="UP001501414"/>
    </source>
</evidence>
<organism evidence="11 12">
    <name type="scientific">Pseudonocardia kongjuensis</name>
    <dbReference type="NCBI Taxonomy" id="102227"/>
    <lineage>
        <taxon>Bacteria</taxon>
        <taxon>Bacillati</taxon>
        <taxon>Actinomycetota</taxon>
        <taxon>Actinomycetes</taxon>
        <taxon>Pseudonocardiales</taxon>
        <taxon>Pseudonocardiaceae</taxon>
        <taxon>Pseudonocardia</taxon>
    </lineage>
</organism>
<evidence type="ECO:0000256" key="9">
    <source>
        <dbReference type="SAM" id="Phobius"/>
    </source>
</evidence>
<evidence type="ECO:0000256" key="6">
    <source>
        <dbReference type="ARBA" id="ARBA00022777"/>
    </source>
</evidence>
<dbReference type="InterPro" id="IPR036890">
    <property type="entry name" value="HATPase_C_sf"/>
</dbReference>
<keyword evidence="7" id="KW-0067">ATP-binding</keyword>
<dbReference type="PANTHER" id="PTHR24421">
    <property type="entry name" value="NITRATE/NITRITE SENSOR PROTEIN NARX-RELATED"/>
    <property type="match status" value="1"/>
</dbReference>
<reference evidence="12" key="1">
    <citation type="journal article" date="2019" name="Int. J. Syst. Evol. Microbiol.">
        <title>The Global Catalogue of Microorganisms (GCM) 10K type strain sequencing project: providing services to taxonomists for standard genome sequencing and annotation.</title>
        <authorList>
            <consortium name="The Broad Institute Genomics Platform"/>
            <consortium name="The Broad Institute Genome Sequencing Center for Infectious Disease"/>
            <person name="Wu L."/>
            <person name="Ma J."/>
        </authorList>
    </citation>
    <scope>NUCLEOTIDE SEQUENCE [LARGE SCALE GENOMIC DNA]</scope>
    <source>
        <strain evidence="12">JCM 11896</strain>
    </source>
</reference>
<feature type="transmembrane region" description="Helical" evidence="9">
    <location>
        <begin position="95"/>
        <end position="118"/>
    </location>
</feature>
<comment type="catalytic activity">
    <reaction evidence="1">
        <text>ATP + protein L-histidine = ADP + protein N-phospho-L-histidine.</text>
        <dbReference type="EC" id="2.7.13.3"/>
    </reaction>
</comment>
<protein>
    <recommendedName>
        <fullName evidence="2">histidine kinase</fullName>
        <ecNumber evidence="2">2.7.13.3</ecNumber>
    </recommendedName>
</protein>
<keyword evidence="6" id="KW-0418">Kinase</keyword>
<evidence type="ECO:0000313" key="11">
    <source>
        <dbReference type="EMBL" id="GAA1382761.1"/>
    </source>
</evidence>
<gene>
    <name evidence="11" type="ORF">GCM10009613_11090</name>
</gene>
<comment type="caution">
    <text evidence="11">The sequence shown here is derived from an EMBL/GenBank/DDBJ whole genome shotgun (WGS) entry which is preliminary data.</text>
</comment>
<evidence type="ECO:0000256" key="5">
    <source>
        <dbReference type="ARBA" id="ARBA00022741"/>
    </source>
</evidence>
<dbReference type="InterPro" id="IPR050482">
    <property type="entry name" value="Sensor_HK_TwoCompSys"/>
</dbReference>
<feature type="transmembrane region" description="Helical" evidence="9">
    <location>
        <begin position="27"/>
        <end position="51"/>
    </location>
</feature>
<feature type="domain" description="Signal transduction histidine kinase subgroup 3 dimerisation and phosphoacceptor" evidence="10">
    <location>
        <begin position="196"/>
        <end position="259"/>
    </location>
</feature>
<evidence type="ECO:0000256" key="8">
    <source>
        <dbReference type="ARBA" id="ARBA00023012"/>
    </source>
</evidence>